<gene>
    <name evidence="6" type="ORF">AKO1_014810</name>
</gene>
<dbReference type="GO" id="GO:0003677">
    <property type="term" value="F:DNA binding"/>
    <property type="evidence" value="ECO:0007669"/>
    <property type="project" value="UniProtKB-KW"/>
</dbReference>
<evidence type="ECO:0000313" key="6">
    <source>
        <dbReference type="EMBL" id="KAL0483132.1"/>
    </source>
</evidence>
<evidence type="ECO:0000256" key="4">
    <source>
        <dbReference type="ARBA" id="ARBA00023242"/>
    </source>
</evidence>
<dbReference type="PROSITE" id="PS51519">
    <property type="entry name" value="RWP_RK"/>
    <property type="match status" value="1"/>
</dbReference>
<name>A0AAW2Z1I0_9EUKA</name>
<reference evidence="6 7" key="1">
    <citation type="submission" date="2024-03" db="EMBL/GenBank/DDBJ databases">
        <title>The Acrasis kona genome and developmental transcriptomes reveal deep origins of eukaryotic multicellular pathways.</title>
        <authorList>
            <person name="Sheikh S."/>
            <person name="Fu C.-J."/>
            <person name="Brown M.W."/>
            <person name="Baldauf S.L."/>
        </authorList>
    </citation>
    <scope>NUCLEOTIDE SEQUENCE [LARGE SCALE GENOMIC DNA]</scope>
    <source>
        <strain evidence="6 7">ATCC MYA-3509</strain>
    </source>
</reference>
<dbReference type="AlphaFoldDB" id="A0AAW2Z1I0"/>
<dbReference type="Proteomes" id="UP001431209">
    <property type="component" value="Unassembled WGS sequence"/>
</dbReference>
<keyword evidence="2" id="KW-0238">DNA-binding</keyword>
<dbReference type="Pfam" id="PF02042">
    <property type="entry name" value="RWP-RK"/>
    <property type="match status" value="1"/>
</dbReference>
<accession>A0AAW2Z1I0</accession>
<organism evidence="6 7">
    <name type="scientific">Acrasis kona</name>
    <dbReference type="NCBI Taxonomy" id="1008807"/>
    <lineage>
        <taxon>Eukaryota</taxon>
        <taxon>Discoba</taxon>
        <taxon>Heterolobosea</taxon>
        <taxon>Tetramitia</taxon>
        <taxon>Eutetramitia</taxon>
        <taxon>Acrasidae</taxon>
        <taxon>Acrasis</taxon>
    </lineage>
</organism>
<dbReference type="EMBL" id="JAOPGA020000939">
    <property type="protein sequence ID" value="KAL0483132.1"/>
    <property type="molecule type" value="Genomic_DNA"/>
</dbReference>
<feature type="domain" description="RWP-RK" evidence="5">
    <location>
        <begin position="4"/>
        <end position="93"/>
    </location>
</feature>
<dbReference type="InterPro" id="IPR003035">
    <property type="entry name" value="RWP-RK_dom"/>
</dbReference>
<keyword evidence="1" id="KW-0805">Transcription regulation</keyword>
<keyword evidence="7" id="KW-1185">Reference proteome</keyword>
<evidence type="ECO:0000256" key="1">
    <source>
        <dbReference type="ARBA" id="ARBA00023015"/>
    </source>
</evidence>
<evidence type="ECO:0000256" key="3">
    <source>
        <dbReference type="ARBA" id="ARBA00023163"/>
    </source>
</evidence>
<evidence type="ECO:0000259" key="5">
    <source>
        <dbReference type="PROSITE" id="PS51519"/>
    </source>
</evidence>
<evidence type="ECO:0000313" key="7">
    <source>
        <dbReference type="Proteomes" id="UP001431209"/>
    </source>
</evidence>
<keyword evidence="4" id="KW-0539">Nucleus</keyword>
<evidence type="ECO:0000256" key="2">
    <source>
        <dbReference type="ARBA" id="ARBA00023125"/>
    </source>
</evidence>
<protein>
    <submittedName>
        <fullName evidence="6">RWP-RK domain protein</fullName>
    </submittedName>
</protein>
<proteinExistence type="predicted"/>
<sequence length="391" mass="43241">MAKTNSGATVQLSTNGTPIIDHAATLTMEQIRNYFSFPLHEACVKLNVDQVSLNRRCRALGIKRWPYRRRADCAMDPTEVMDFAIRTEQSSPFYSNVQNNPSSSTPNNMFHTFKLDGSPGTPKTSSSMMFGRSMSSPITPTSLGPYGNQYPIMDPSAYPQLHYPQSYPLFNQHPQSPYINPSPTYPYPHAHPHINSYPQQTVPVQQHIHSEPKPIPFRDSNSSHPSSIPIIKVNEDGSSPNSNIIIPAPTKIRVPSLLISTKKRPRIGLSVANMGADEDMCESPIKKAHTDEAECGRENTPSSTDSTTPTTLSKLIITKRSVEQPGEQILPKDLPRDRRSPPLTVVTTTTVTTTVTTMDPMMCSPASPMDATILSRHVSEVVDEGAFRRKS</sequence>
<comment type="caution">
    <text evidence="6">The sequence shown here is derived from an EMBL/GenBank/DDBJ whole genome shotgun (WGS) entry which is preliminary data.</text>
</comment>
<keyword evidence="3" id="KW-0804">Transcription</keyword>